<evidence type="ECO:0008006" key="5">
    <source>
        <dbReference type="Google" id="ProtNLM"/>
    </source>
</evidence>
<name>A0AAD6YUL3_9AGAR</name>
<dbReference type="GO" id="GO:0005829">
    <property type="term" value="C:cytosol"/>
    <property type="evidence" value="ECO:0007669"/>
    <property type="project" value="TreeGrafter"/>
</dbReference>
<reference evidence="3" key="1">
    <citation type="submission" date="2023-03" db="EMBL/GenBank/DDBJ databases">
        <title>Massive genome expansion in bonnet fungi (Mycena s.s.) driven by repeated elements and novel gene families across ecological guilds.</title>
        <authorList>
            <consortium name="Lawrence Berkeley National Laboratory"/>
            <person name="Harder C.B."/>
            <person name="Miyauchi S."/>
            <person name="Viragh M."/>
            <person name="Kuo A."/>
            <person name="Thoen E."/>
            <person name="Andreopoulos B."/>
            <person name="Lu D."/>
            <person name="Skrede I."/>
            <person name="Drula E."/>
            <person name="Henrissat B."/>
            <person name="Morin E."/>
            <person name="Kohler A."/>
            <person name="Barry K."/>
            <person name="LaButti K."/>
            <person name="Morin E."/>
            <person name="Salamov A."/>
            <person name="Lipzen A."/>
            <person name="Mereny Z."/>
            <person name="Hegedus B."/>
            <person name="Baldrian P."/>
            <person name="Stursova M."/>
            <person name="Weitz H."/>
            <person name="Taylor A."/>
            <person name="Grigoriev I.V."/>
            <person name="Nagy L.G."/>
            <person name="Martin F."/>
            <person name="Kauserud H."/>
        </authorList>
    </citation>
    <scope>NUCLEOTIDE SEQUENCE</scope>
    <source>
        <strain evidence="3">9144</strain>
    </source>
</reference>
<keyword evidence="1 2" id="KW-0456">Lyase</keyword>
<proteinExistence type="inferred from homology"/>
<dbReference type="GO" id="GO:0016831">
    <property type="term" value="F:carboxy-lyase activity"/>
    <property type="evidence" value="ECO:0007669"/>
    <property type="project" value="UniProtKB-KW"/>
</dbReference>
<dbReference type="Gene3D" id="3.20.20.140">
    <property type="entry name" value="Metal-dependent hydrolases"/>
    <property type="match status" value="2"/>
</dbReference>
<dbReference type="InterPro" id="IPR032466">
    <property type="entry name" value="Metal_Hydrolase"/>
</dbReference>
<evidence type="ECO:0000256" key="2">
    <source>
        <dbReference type="RuleBase" id="RU366045"/>
    </source>
</evidence>
<dbReference type="AlphaFoldDB" id="A0AAD6YUL3"/>
<evidence type="ECO:0000313" key="4">
    <source>
        <dbReference type="Proteomes" id="UP001219525"/>
    </source>
</evidence>
<dbReference type="PANTHER" id="PTHR21240">
    <property type="entry name" value="2-AMINO-3-CARBOXYLMUCONATE-6-SEMIALDEHYDE DECARBOXYLASE"/>
    <property type="match status" value="1"/>
</dbReference>
<dbReference type="InterPro" id="IPR032465">
    <property type="entry name" value="ACMSD"/>
</dbReference>
<accession>A0AAD6YUL3</accession>
<evidence type="ECO:0000256" key="1">
    <source>
        <dbReference type="ARBA" id="ARBA00023239"/>
    </source>
</evidence>
<keyword evidence="4" id="KW-1185">Reference proteome</keyword>
<dbReference type="GO" id="GO:0019748">
    <property type="term" value="P:secondary metabolic process"/>
    <property type="evidence" value="ECO:0007669"/>
    <property type="project" value="TreeGrafter"/>
</dbReference>
<keyword evidence="2" id="KW-0210">Decarboxylase</keyword>
<sequence length="363" mass="40528">MYRTRTAPHRRWGIHPRSRHTCLRWGSLAAAGRDAVVPRFPTRMALQSPQQVSLQVGLPMTPNDSEYNLNESWSINGTLSNFNRTGLIVPSIPIYPSTSTTLCPVAARRWNDTGKGSIAFEEAWTIPELISQTTSPVLAANLLDIHNQRLAQMDETGIDYGISDQAEAEAMARNVNDQLAAAISNNTFRFGGFATLAMHNATTAGLELERAVQDLLYYDQPEYDVFWEMLQDLEYQHSVWLLGAGQVVDSPMPFAVIYFYQEFAATLSTHILGLCANGVFENASSYWKTNLLETTSGNFATELVELHGNQIGLSRIMYSVDYPFVAMQTGQDWLKSLEKTMEAKDLVALKRGLAVNVLHLDDR</sequence>
<gene>
    <name evidence="3" type="ORF">GGX14DRAFT_384027</name>
</gene>
<dbReference type="EMBL" id="JARJCW010000001">
    <property type="protein sequence ID" value="KAJ7230068.1"/>
    <property type="molecule type" value="Genomic_DNA"/>
</dbReference>
<comment type="similarity">
    <text evidence="2">Belongs to the metallo-dependent hydrolases superfamily.</text>
</comment>
<dbReference type="PANTHER" id="PTHR21240:SF30">
    <property type="entry name" value="AMIDOHYDROLASE-RELATED DOMAIN-CONTAINING PROTEIN-RELATED"/>
    <property type="match status" value="1"/>
</dbReference>
<dbReference type="SUPFAM" id="SSF51556">
    <property type="entry name" value="Metallo-dependent hydrolases"/>
    <property type="match status" value="1"/>
</dbReference>
<protein>
    <recommendedName>
        <fullName evidence="5">Amidohydrolase-related domain-containing protein</fullName>
    </recommendedName>
</protein>
<dbReference type="Proteomes" id="UP001219525">
    <property type="component" value="Unassembled WGS sequence"/>
</dbReference>
<comment type="caution">
    <text evidence="3">The sequence shown here is derived from an EMBL/GenBank/DDBJ whole genome shotgun (WGS) entry which is preliminary data.</text>
</comment>
<organism evidence="3 4">
    <name type="scientific">Mycena pura</name>
    <dbReference type="NCBI Taxonomy" id="153505"/>
    <lineage>
        <taxon>Eukaryota</taxon>
        <taxon>Fungi</taxon>
        <taxon>Dikarya</taxon>
        <taxon>Basidiomycota</taxon>
        <taxon>Agaricomycotina</taxon>
        <taxon>Agaricomycetes</taxon>
        <taxon>Agaricomycetidae</taxon>
        <taxon>Agaricales</taxon>
        <taxon>Marasmiineae</taxon>
        <taxon>Mycenaceae</taxon>
        <taxon>Mycena</taxon>
    </lineage>
</organism>
<evidence type="ECO:0000313" key="3">
    <source>
        <dbReference type="EMBL" id="KAJ7230068.1"/>
    </source>
</evidence>